<sequence length="249" mass="25775">MAFQDGVNSGAGLAIRANAASYLNPRAGQPQYSIAQQQNGTNATIPTATANLFLDSFPSDDFEFVASVVTACPDQTVYAVRCTKGPDIATLPGFGGEIDSGCKDHREFTITQNPSLYIHSTVAPYSYMPSAAPSASNPVSEGPWTTQTKSFWETCELHGTTSALCDVSVRLMDDFGTTTMPDTGSALYQAAGTMYHRYDVAITAGAEKTANPTGTCAPVPTAAAAGLSAKAAALWALTGVIGLAGILAA</sequence>
<organism evidence="1 2">
    <name type="scientific">Truncatella angustata</name>
    <dbReference type="NCBI Taxonomy" id="152316"/>
    <lineage>
        <taxon>Eukaryota</taxon>
        <taxon>Fungi</taxon>
        <taxon>Dikarya</taxon>
        <taxon>Ascomycota</taxon>
        <taxon>Pezizomycotina</taxon>
        <taxon>Sordariomycetes</taxon>
        <taxon>Xylariomycetidae</taxon>
        <taxon>Amphisphaeriales</taxon>
        <taxon>Sporocadaceae</taxon>
        <taxon>Truncatella</taxon>
    </lineage>
</organism>
<dbReference type="OrthoDB" id="5242418at2759"/>
<dbReference type="Proteomes" id="UP000758603">
    <property type="component" value="Unassembled WGS sequence"/>
</dbReference>
<evidence type="ECO:0000313" key="2">
    <source>
        <dbReference type="Proteomes" id="UP000758603"/>
    </source>
</evidence>
<proteinExistence type="predicted"/>
<dbReference type="GeneID" id="70136394"/>
<protein>
    <submittedName>
        <fullName evidence="1">Uncharacterized protein</fullName>
    </submittedName>
</protein>
<gene>
    <name evidence="1" type="ORF">BKA67DRAFT_659728</name>
</gene>
<dbReference type="RefSeq" id="XP_045957363.1">
    <property type="nucleotide sequence ID" value="XM_046107503.1"/>
</dbReference>
<evidence type="ECO:0000313" key="1">
    <source>
        <dbReference type="EMBL" id="KAH6653086.1"/>
    </source>
</evidence>
<comment type="caution">
    <text evidence="1">The sequence shown here is derived from an EMBL/GenBank/DDBJ whole genome shotgun (WGS) entry which is preliminary data.</text>
</comment>
<dbReference type="AlphaFoldDB" id="A0A9P8ZWJ0"/>
<name>A0A9P8ZWJ0_9PEZI</name>
<reference evidence="1" key="1">
    <citation type="journal article" date="2021" name="Nat. Commun.">
        <title>Genetic determinants of endophytism in the Arabidopsis root mycobiome.</title>
        <authorList>
            <person name="Mesny F."/>
            <person name="Miyauchi S."/>
            <person name="Thiergart T."/>
            <person name="Pickel B."/>
            <person name="Atanasova L."/>
            <person name="Karlsson M."/>
            <person name="Huettel B."/>
            <person name="Barry K.W."/>
            <person name="Haridas S."/>
            <person name="Chen C."/>
            <person name="Bauer D."/>
            <person name="Andreopoulos W."/>
            <person name="Pangilinan J."/>
            <person name="LaButti K."/>
            <person name="Riley R."/>
            <person name="Lipzen A."/>
            <person name="Clum A."/>
            <person name="Drula E."/>
            <person name="Henrissat B."/>
            <person name="Kohler A."/>
            <person name="Grigoriev I.V."/>
            <person name="Martin F.M."/>
            <person name="Hacquard S."/>
        </authorList>
    </citation>
    <scope>NUCLEOTIDE SEQUENCE</scope>
    <source>
        <strain evidence="1">MPI-SDFR-AT-0073</strain>
    </source>
</reference>
<dbReference type="EMBL" id="JAGPXC010000005">
    <property type="protein sequence ID" value="KAH6653086.1"/>
    <property type="molecule type" value="Genomic_DNA"/>
</dbReference>
<keyword evidence="2" id="KW-1185">Reference proteome</keyword>
<accession>A0A9P8ZWJ0</accession>